<evidence type="ECO:0000256" key="1">
    <source>
        <dbReference type="ARBA" id="ARBA00004453"/>
    </source>
</evidence>
<dbReference type="GO" id="GO:0043590">
    <property type="term" value="C:bacterial nucleoid"/>
    <property type="evidence" value="ECO:0007669"/>
    <property type="project" value="TreeGrafter"/>
</dbReference>
<protein>
    <recommendedName>
        <fullName evidence="3 6">Recombination-associated protein RdgC</fullName>
    </recommendedName>
</protein>
<keyword evidence="4 6" id="KW-0963">Cytoplasm</keyword>
<organism evidence="7">
    <name type="scientific">Leucothrix mucor</name>
    <dbReference type="NCBI Taxonomy" id="45248"/>
    <lineage>
        <taxon>Bacteria</taxon>
        <taxon>Pseudomonadati</taxon>
        <taxon>Pseudomonadota</taxon>
        <taxon>Gammaproteobacteria</taxon>
        <taxon>Thiotrichales</taxon>
        <taxon>Thiotrichaceae</taxon>
        <taxon>Leucothrix</taxon>
    </lineage>
</organism>
<evidence type="ECO:0000256" key="3">
    <source>
        <dbReference type="ARBA" id="ARBA00022296"/>
    </source>
</evidence>
<dbReference type="GO" id="GO:0000018">
    <property type="term" value="P:regulation of DNA recombination"/>
    <property type="evidence" value="ECO:0007669"/>
    <property type="project" value="TreeGrafter"/>
</dbReference>
<dbReference type="PANTHER" id="PTHR38103">
    <property type="entry name" value="RECOMBINATION-ASSOCIATED PROTEIN RDGC"/>
    <property type="match status" value="1"/>
</dbReference>
<evidence type="ECO:0000256" key="2">
    <source>
        <dbReference type="ARBA" id="ARBA00008657"/>
    </source>
</evidence>
<name>A0A7V2T1D1_LEUMU</name>
<evidence type="ECO:0000256" key="6">
    <source>
        <dbReference type="HAMAP-Rule" id="MF_00194"/>
    </source>
</evidence>
<dbReference type="GO" id="GO:0003690">
    <property type="term" value="F:double-stranded DNA binding"/>
    <property type="evidence" value="ECO:0007669"/>
    <property type="project" value="TreeGrafter"/>
</dbReference>
<sequence>MWFKNLYLFKLNSEFSHSAEDLHEALGKKIFAPCSAGQRESSGWIPPLGKNSESLTHAANGYILMTMARQDKILPASVIREELDERVDDIQRKENRKVSNSEKKDLREEIEFELLPRAFARTQKIDAWIDPRGGWIVVNTGSAPRAEELTELLRESIGSLPSALPETEIPAITAMTGWLKDEKAPAPFVLGNECELKSQDEDKSVASFRQHDLISDEIESNLDSGKMATKLGLEWDEKISFVLTEDFQIKKLKFLDVLAEKLDEEDPQSHEEHIDIEFTLMTGEVSLLLVDLLKVLEK</sequence>
<comment type="function">
    <text evidence="6">May be involved in recombination.</text>
</comment>
<keyword evidence="5 6" id="KW-0233">DNA recombination</keyword>
<dbReference type="NCBIfam" id="NF001464">
    <property type="entry name" value="PRK00321.1-5"/>
    <property type="match status" value="1"/>
</dbReference>
<dbReference type="PANTHER" id="PTHR38103:SF1">
    <property type="entry name" value="RECOMBINATION-ASSOCIATED PROTEIN RDGC"/>
    <property type="match status" value="1"/>
</dbReference>
<dbReference type="GO" id="GO:0005737">
    <property type="term" value="C:cytoplasm"/>
    <property type="evidence" value="ECO:0007669"/>
    <property type="project" value="UniProtKB-UniRule"/>
</dbReference>
<evidence type="ECO:0000313" key="7">
    <source>
        <dbReference type="EMBL" id="HFC93360.1"/>
    </source>
</evidence>
<proteinExistence type="inferred from homology"/>
<dbReference type="HAMAP" id="MF_00194">
    <property type="entry name" value="RdgC"/>
    <property type="match status" value="1"/>
</dbReference>
<accession>A0A7V2T1D1</accession>
<dbReference type="InterPro" id="IPR007476">
    <property type="entry name" value="RdgC"/>
</dbReference>
<dbReference type="Pfam" id="PF04381">
    <property type="entry name" value="RdgC"/>
    <property type="match status" value="1"/>
</dbReference>
<dbReference type="GO" id="GO:0006310">
    <property type="term" value="P:DNA recombination"/>
    <property type="evidence" value="ECO:0007669"/>
    <property type="project" value="UniProtKB-UniRule"/>
</dbReference>
<evidence type="ECO:0000256" key="5">
    <source>
        <dbReference type="ARBA" id="ARBA00023172"/>
    </source>
</evidence>
<comment type="subcellular location">
    <subcellularLocation>
        <location evidence="1 6">Cytoplasm</location>
        <location evidence="1 6">Nucleoid</location>
    </subcellularLocation>
</comment>
<evidence type="ECO:0000256" key="4">
    <source>
        <dbReference type="ARBA" id="ARBA00022490"/>
    </source>
</evidence>
<dbReference type="EMBL" id="DRMS01000419">
    <property type="protein sequence ID" value="HFC93360.1"/>
    <property type="molecule type" value="Genomic_DNA"/>
</dbReference>
<gene>
    <name evidence="6" type="primary">rdgC</name>
    <name evidence="7" type="ORF">ENJ51_11180</name>
</gene>
<dbReference type="Proteomes" id="UP000885750">
    <property type="component" value="Unassembled WGS sequence"/>
</dbReference>
<comment type="caution">
    <text evidence="7">The sequence shown here is derived from an EMBL/GenBank/DDBJ whole genome shotgun (WGS) entry which is preliminary data.</text>
</comment>
<reference evidence="7" key="1">
    <citation type="journal article" date="2020" name="mSystems">
        <title>Genome- and Community-Level Interaction Insights into Carbon Utilization and Element Cycling Functions of Hydrothermarchaeota in Hydrothermal Sediment.</title>
        <authorList>
            <person name="Zhou Z."/>
            <person name="Liu Y."/>
            <person name="Xu W."/>
            <person name="Pan J."/>
            <person name="Luo Z.H."/>
            <person name="Li M."/>
        </authorList>
    </citation>
    <scope>NUCLEOTIDE SEQUENCE [LARGE SCALE GENOMIC DNA]</scope>
    <source>
        <strain evidence="7">HyVt-493</strain>
    </source>
</reference>
<comment type="similarity">
    <text evidence="2 6">Belongs to the RdgC family.</text>
</comment>
<dbReference type="AlphaFoldDB" id="A0A7V2T1D1"/>